<keyword evidence="1" id="KW-0472">Membrane</keyword>
<comment type="caution">
    <text evidence="2">The sequence shown here is derived from an EMBL/GenBank/DDBJ whole genome shotgun (WGS) entry which is preliminary data.</text>
</comment>
<keyword evidence="1" id="KW-1133">Transmembrane helix</keyword>
<evidence type="ECO:0000313" key="2">
    <source>
        <dbReference type="EMBL" id="MBP5836051.1"/>
    </source>
</evidence>
<evidence type="ECO:0000256" key="1">
    <source>
        <dbReference type="SAM" id="Phobius"/>
    </source>
</evidence>
<evidence type="ECO:0000313" key="3">
    <source>
        <dbReference type="Proteomes" id="UP001195571"/>
    </source>
</evidence>
<name>A0ABS5CYK1_9MOLU</name>
<sequence>MARNIKRYYSKIKSFRRKKLTLGSFFMYWLLPVLGIIIPVCIYLAHKGYISIAK</sequence>
<dbReference type="EMBL" id="JACAOD020000009">
    <property type="protein sequence ID" value="MBP5836051.1"/>
    <property type="molecule type" value="Genomic_DNA"/>
</dbReference>
<proteinExistence type="predicted"/>
<dbReference type="RefSeq" id="WP_203552315.1">
    <property type="nucleotide sequence ID" value="NZ_JACAOD020000009.1"/>
</dbReference>
<accession>A0ABS5CYK1</accession>
<keyword evidence="1" id="KW-0812">Transmembrane</keyword>
<dbReference type="Proteomes" id="UP001195571">
    <property type="component" value="Unassembled WGS sequence"/>
</dbReference>
<protein>
    <submittedName>
        <fullName evidence="2">Uncharacterized protein</fullName>
    </submittedName>
</protein>
<feature type="transmembrane region" description="Helical" evidence="1">
    <location>
        <begin position="20"/>
        <end position="45"/>
    </location>
</feature>
<gene>
    <name evidence="2" type="ORF">CHTY_002310</name>
</gene>
<keyword evidence="3" id="KW-1185">Reference proteome</keyword>
<organism evidence="2 3">
    <name type="scientific">Candidatus Phytoplasma meliae</name>
    <dbReference type="NCBI Taxonomy" id="1848402"/>
    <lineage>
        <taxon>Bacteria</taxon>
        <taxon>Bacillati</taxon>
        <taxon>Mycoplasmatota</taxon>
        <taxon>Mollicutes</taxon>
        <taxon>Acholeplasmatales</taxon>
        <taxon>Acholeplasmataceae</taxon>
        <taxon>Candidatus Phytoplasma</taxon>
        <taxon>16SrXIII (Mexican periwinkle virescence group)</taxon>
    </lineage>
</organism>
<reference evidence="2" key="1">
    <citation type="submission" date="2021-04" db="EMBL/GenBank/DDBJ databases">
        <title>Genomic features of Candidatus Phytoplasma meliae isolate ChTYXIII (1SrXIII-G).</title>
        <authorList>
            <person name="Fernandez F.D."/>
            <person name="Conci L.R."/>
        </authorList>
    </citation>
    <scope>NUCLEOTIDE SEQUENCE [LARGE SCALE GENOMIC DNA]</scope>
    <source>
        <strain evidence="2">ChTYXIII-Mo</strain>
    </source>
</reference>